<dbReference type="AlphaFoldDB" id="A0A7S1UDB1"/>
<reference evidence="5" key="1">
    <citation type="submission" date="2021-01" db="EMBL/GenBank/DDBJ databases">
        <authorList>
            <person name="Corre E."/>
            <person name="Pelletier E."/>
            <person name="Niang G."/>
            <person name="Scheremetjew M."/>
            <person name="Finn R."/>
            <person name="Kale V."/>
            <person name="Holt S."/>
            <person name="Cochrane G."/>
            <person name="Meng A."/>
            <person name="Brown T."/>
            <person name="Cohen L."/>
        </authorList>
    </citation>
    <scope>NUCLEOTIDE SEQUENCE</scope>
    <source>
        <strain evidence="5">CCMP2877</strain>
    </source>
</reference>
<dbReference type="SUPFAM" id="SSF50044">
    <property type="entry name" value="SH3-domain"/>
    <property type="match status" value="1"/>
</dbReference>
<evidence type="ECO:0000313" key="5">
    <source>
        <dbReference type="EMBL" id="CAD9263982.1"/>
    </source>
</evidence>
<dbReference type="PRINTS" id="PR00452">
    <property type="entry name" value="SH3DOMAIN"/>
</dbReference>
<evidence type="ECO:0000256" key="1">
    <source>
        <dbReference type="ARBA" id="ARBA00022443"/>
    </source>
</evidence>
<accession>A0A7S1UDB1</accession>
<name>A0A7S1UDB1_9STRA</name>
<evidence type="ECO:0000259" key="4">
    <source>
        <dbReference type="PROSITE" id="PS50002"/>
    </source>
</evidence>
<organism evidence="5">
    <name type="scientific">Phaeomonas parva</name>
    <dbReference type="NCBI Taxonomy" id="124430"/>
    <lineage>
        <taxon>Eukaryota</taxon>
        <taxon>Sar</taxon>
        <taxon>Stramenopiles</taxon>
        <taxon>Ochrophyta</taxon>
        <taxon>Pinguiophyceae</taxon>
        <taxon>Pinguiochrysidales</taxon>
        <taxon>Pinguiochrysidaceae</taxon>
        <taxon>Phaeomonas</taxon>
    </lineage>
</organism>
<dbReference type="InterPro" id="IPR001452">
    <property type="entry name" value="SH3_domain"/>
</dbReference>
<evidence type="ECO:0000256" key="3">
    <source>
        <dbReference type="SAM" id="MobiDB-lite"/>
    </source>
</evidence>
<dbReference type="Pfam" id="PF00018">
    <property type="entry name" value="SH3_1"/>
    <property type="match status" value="1"/>
</dbReference>
<dbReference type="PROSITE" id="PS50002">
    <property type="entry name" value="SH3"/>
    <property type="match status" value="1"/>
</dbReference>
<feature type="region of interest" description="Disordered" evidence="3">
    <location>
        <begin position="84"/>
        <end position="107"/>
    </location>
</feature>
<keyword evidence="1 2" id="KW-0728">SH3 domain</keyword>
<sequence length="107" mass="11162">MSTGGKKMWARAAWDFSTDRAREIPFLEGDLMEILDYSKADWWQARKADGSQGRIPAAYVQVLDPETVEGLAVGEEFAAAASAAAAKAPSPRNAPASPAAAAAAAPA</sequence>
<dbReference type="CDD" id="cd00174">
    <property type="entry name" value="SH3"/>
    <property type="match status" value="1"/>
</dbReference>
<proteinExistence type="predicted"/>
<evidence type="ECO:0000256" key="2">
    <source>
        <dbReference type="PROSITE-ProRule" id="PRU00192"/>
    </source>
</evidence>
<gene>
    <name evidence="5" type="ORF">PPAR1163_LOCUS22368</name>
</gene>
<dbReference type="SMART" id="SM00326">
    <property type="entry name" value="SH3"/>
    <property type="match status" value="1"/>
</dbReference>
<dbReference type="InterPro" id="IPR036028">
    <property type="entry name" value="SH3-like_dom_sf"/>
</dbReference>
<dbReference type="Gene3D" id="2.30.30.40">
    <property type="entry name" value="SH3 Domains"/>
    <property type="match status" value="1"/>
</dbReference>
<protein>
    <recommendedName>
        <fullName evidence="4">SH3 domain-containing protein</fullName>
    </recommendedName>
</protein>
<feature type="domain" description="SH3" evidence="4">
    <location>
        <begin position="5"/>
        <end position="65"/>
    </location>
</feature>
<dbReference type="EMBL" id="HBGJ01035325">
    <property type="protein sequence ID" value="CAD9263982.1"/>
    <property type="molecule type" value="Transcribed_RNA"/>
</dbReference>